<name>A0A7Y6BTM4_9BACL</name>
<gene>
    <name evidence="2" type="ORF">HP552_06045</name>
</gene>
<evidence type="ECO:0000313" key="3">
    <source>
        <dbReference type="Proteomes" id="UP000526125"/>
    </source>
</evidence>
<organism evidence="2 3">
    <name type="scientific">Paenibacillus xylanilyticus</name>
    <dbReference type="NCBI Taxonomy" id="248903"/>
    <lineage>
        <taxon>Bacteria</taxon>
        <taxon>Bacillati</taxon>
        <taxon>Bacillota</taxon>
        <taxon>Bacilli</taxon>
        <taxon>Bacillales</taxon>
        <taxon>Paenibacillaceae</taxon>
        <taxon>Paenibacillus</taxon>
    </lineage>
</organism>
<dbReference type="AlphaFoldDB" id="A0A7Y6BTM4"/>
<feature type="transmembrane region" description="Helical" evidence="1">
    <location>
        <begin position="65"/>
        <end position="84"/>
    </location>
</feature>
<keyword evidence="3" id="KW-1185">Reference proteome</keyword>
<keyword evidence="1" id="KW-0812">Transmembrane</keyword>
<dbReference type="EMBL" id="JABMCB010000159">
    <property type="protein sequence ID" value="NUU74803.1"/>
    <property type="molecule type" value="Genomic_DNA"/>
</dbReference>
<comment type="caution">
    <text evidence="2">The sequence shown here is derived from an EMBL/GenBank/DDBJ whole genome shotgun (WGS) entry which is preliminary data.</text>
</comment>
<keyword evidence="1" id="KW-1133">Transmembrane helix</keyword>
<sequence length="166" mass="18647">MAIILGIIGIVLGIGLIVFLISLVISLVKLVFVALYYIVKWAMIIAVPVAIIAFFIYLFTVIGAWALLVIAACVLVIWLIRYLGPEPLEIRVTRVFHENEIASMEDLLNKVEGAPSRQALVNVLEQLHQQGKVEIIEFGLEGSMLFRWTEQRDYPQGVITTHFIVD</sequence>
<evidence type="ECO:0000256" key="1">
    <source>
        <dbReference type="SAM" id="Phobius"/>
    </source>
</evidence>
<protein>
    <submittedName>
        <fullName evidence="2">Uncharacterized protein</fullName>
    </submittedName>
</protein>
<feature type="transmembrane region" description="Helical" evidence="1">
    <location>
        <begin position="35"/>
        <end position="59"/>
    </location>
</feature>
<keyword evidence="1" id="KW-0472">Membrane</keyword>
<evidence type="ECO:0000313" key="2">
    <source>
        <dbReference type="EMBL" id="NUU74803.1"/>
    </source>
</evidence>
<feature type="transmembrane region" description="Helical" evidence="1">
    <location>
        <begin position="6"/>
        <end position="28"/>
    </location>
</feature>
<reference evidence="2 3" key="1">
    <citation type="submission" date="2020-05" db="EMBL/GenBank/DDBJ databases">
        <title>Genome Sequencing of Type Strains.</title>
        <authorList>
            <person name="Lemaire J.F."/>
            <person name="Inderbitzin P."/>
            <person name="Gregorio O.A."/>
            <person name="Collins S.B."/>
            <person name="Wespe N."/>
            <person name="Knight-Connoni V."/>
        </authorList>
    </citation>
    <scope>NUCLEOTIDE SEQUENCE [LARGE SCALE GENOMIC DNA]</scope>
    <source>
        <strain evidence="2 3">LMG 21957</strain>
    </source>
</reference>
<dbReference type="Proteomes" id="UP000526125">
    <property type="component" value="Unassembled WGS sequence"/>
</dbReference>
<accession>A0A7Y6BTM4</accession>
<proteinExistence type="predicted"/>
<dbReference type="RefSeq" id="WP_175394671.1">
    <property type="nucleotide sequence ID" value="NZ_JABMCB010000159.1"/>
</dbReference>